<proteinExistence type="predicted"/>
<sequence>MIESPKPVLYDHLQDLIKNWDRISIRAKQDGKWQSLYLFEIKDGQQILDWIKSTEGRFWKNRGLATQ</sequence>
<reference evidence="1" key="1">
    <citation type="submission" date="2020-03" db="EMBL/GenBank/DDBJ databases">
        <title>The deep terrestrial virosphere.</title>
        <authorList>
            <person name="Holmfeldt K."/>
            <person name="Nilsson E."/>
            <person name="Simone D."/>
            <person name="Lopez-Fernandez M."/>
            <person name="Wu X."/>
            <person name="de Brujin I."/>
            <person name="Lundin D."/>
            <person name="Andersson A."/>
            <person name="Bertilsson S."/>
            <person name="Dopson M."/>
        </authorList>
    </citation>
    <scope>NUCLEOTIDE SEQUENCE</scope>
    <source>
        <strain evidence="1">MM171B00889</strain>
    </source>
</reference>
<accession>A0A6M3M5T2</accession>
<organism evidence="1">
    <name type="scientific">viral metagenome</name>
    <dbReference type="NCBI Taxonomy" id="1070528"/>
    <lineage>
        <taxon>unclassified sequences</taxon>
        <taxon>metagenomes</taxon>
        <taxon>organismal metagenomes</taxon>
    </lineage>
</organism>
<evidence type="ECO:0000313" key="1">
    <source>
        <dbReference type="EMBL" id="QJB03107.1"/>
    </source>
</evidence>
<dbReference type="AlphaFoldDB" id="A0A6M3M5T2"/>
<gene>
    <name evidence="1" type="ORF">MM171B00889_0013</name>
</gene>
<name>A0A6M3M5T2_9ZZZZ</name>
<dbReference type="EMBL" id="MT143825">
    <property type="protein sequence ID" value="QJB03107.1"/>
    <property type="molecule type" value="Genomic_DNA"/>
</dbReference>
<protein>
    <submittedName>
        <fullName evidence="1">Uncharacterized protein</fullName>
    </submittedName>
</protein>